<dbReference type="Gene3D" id="1.25.40.290">
    <property type="entry name" value="ARM repeat domains"/>
    <property type="match status" value="1"/>
</dbReference>
<reference evidence="1" key="1">
    <citation type="submission" date="2023-06" db="EMBL/GenBank/DDBJ databases">
        <title>Draft Genome Sequences of Representative Paenibacillus Polymyxa, Bacillus cereus, Fictibacillus sp., and Brevibacillus agri Strains Isolated from Amazonian Dark Earth.</title>
        <authorList>
            <person name="Pellegrinetti T.A."/>
            <person name="Cunha I.C.M."/>
            <person name="Chaves M.G."/>
            <person name="Freitas A.S."/>
            <person name="Silva A.V.R."/>
            <person name="Tsai S.M."/>
            <person name="Mendes L.W."/>
        </authorList>
    </citation>
    <scope>NUCLEOTIDE SEQUENCE</scope>
    <source>
        <strain evidence="1">CENA-BCM004</strain>
    </source>
</reference>
<dbReference type="PANTHER" id="PTHR34070:SF1">
    <property type="entry name" value="DNA ALKYLATION REPAIR PROTEIN"/>
    <property type="match status" value="1"/>
</dbReference>
<dbReference type="EMBL" id="JAUHLN010000001">
    <property type="protein sequence ID" value="MDN4071686.1"/>
    <property type="molecule type" value="Genomic_DNA"/>
</dbReference>
<dbReference type="InterPro" id="IPR014825">
    <property type="entry name" value="DNA_alkylation"/>
</dbReference>
<sequence>MAMTYLETLHEEIRSRQNAADAVKMQAYMKNKFAFYGLKSPIMKEVIRNHVKMYGLPDICIPELTKKCWNYREREMQYAGLFFVDKLRKDIQEHDLQALEATITEKSWWDTVDHIAKHHMGHYIQSFKHREQELVEKWIHSPNMWLNRTAILYQLGYKKETDEDILKYVIEQQKENKEFFIRKAIGWALREYAKTNPGFVVEFVNATELQPLSRKEALKNIQHIE</sequence>
<dbReference type="Pfam" id="PF08713">
    <property type="entry name" value="DNA_alkylation"/>
    <property type="match status" value="1"/>
</dbReference>
<dbReference type="Proteomes" id="UP001168694">
    <property type="component" value="Unassembled WGS sequence"/>
</dbReference>
<keyword evidence="2" id="KW-1185">Reference proteome</keyword>
<dbReference type="SUPFAM" id="SSF48371">
    <property type="entry name" value="ARM repeat"/>
    <property type="match status" value="1"/>
</dbReference>
<proteinExistence type="predicted"/>
<evidence type="ECO:0000313" key="1">
    <source>
        <dbReference type="EMBL" id="MDN4071686.1"/>
    </source>
</evidence>
<gene>
    <name evidence="1" type="ORF">QYF49_01395</name>
</gene>
<comment type="caution">
    <text evidence="1">The sequence shown here is derived from an EMBL/GenBank/DDBJ whole genome shotgun (WGS) entry which is preliminary data.</text>
</comment>
<name>A0ABT8E1A8_9BACL</name>
<evidence type="ECO:0000313" key="2">
    <source>
        <dbReference type="Proteomes" id="UP001168694"/>
    </source>
</evidence>
<organism evidence="1 2">
    <name type="scientific">Fictibacillus terranigra</name>
    <dbReference type="NCBI Taxonomy" id="3058424"/>
    <lineage>
        <taxon>Bacteria</taxon>
        <taxon>Bacillati</taxon>
        <taxon>Bacillota</taxon>
        <taxon>Bacilli</taxon>
        <taxon>Bacillales</taxon>
        <taxon>Fictibacillaceae</taxon>
        <taxon>Fictibacillus</taxon>
    </lineage>
</organism>
<dbReference type="PANTHER" id="PTHR34070">
    <property type="entry name" value="ARMADILLO-TYPE FOLD"/>
    <property type="match status" value="1"/>
</dbReference>
<accession>A0ABT8E1A8</accession>
<dbReference type="InterPro" id="IPR016024">
    <property type="entry name" value="ARM-type_fold"/>
</dbReference>
<protein>
    <submittedName>
        <fullName evidence="1">DNA alkylation repair protein</fullName>
    </submittedName>
</protein>
<dbReference type="RefSeq" id="WP_290397851.1">
    <property type="nucleotide sequence ID" value="NZ_JAUHLN010000001.1"/>
</dbReference>
<dbReference type="Gene3D" id="1.20.1660.10">
    <property type="entry name" value="Hypothetical protein (EF3068)"/>
    <property type="match status" value="1"/>
</dbReference>
<dbReference type="CDD" id="cd07064">
    <property type="entry name" value="AlkD_like_1"/>
    <property type="match status" value="1"/>
</dbReference>